<dbReference type="Proteomes" id="UP000237822">
    <property type="component" value="Unassembled WGS sequence"/>
</dbReference>
<keyword evidence="3" id="KW-1185">Reference proteome</keyword>
<dbReference type="AlphaFoldDB" id="A0A2T0U3I7"/>
<dbReference type="EMBL" id="PVTI01000033">
    <property type="protein sequence ID" value="PRY52476.1"/>
    <property type="molecule type" value="Genomic_DNA"/>
</dbReference>
<comment type="caution">
    <text evidence="2">The sequence shown here is derived from an EMBL/GenBank/DDBJ whole genome shotgun (WGS) entry which is preliminary data.</text>
</comment>
<reference evidence="2 3" key="1">
    <citation type="submission" date="2018-03" db="EMBL/GenBank/DDBJ databases">
        <title>Genomic Encyclopedia of Archaeal and Bacterial Type Strains, Phase II (KMG-II): from individual species to whole genera.</title>
        <authorList>
            <person name="Goeker M."/>
        </authorList>
    </citation>
    <scope>NUCLEOTIDE SEQUENCE [LARGE SCALE GENOMIC DNA]</scope>
    <source>
        <strain evidence="2 3">ATCC BAA-1496</strain>
    </source>
</reference>
<sequence>MRVPDAAKAHTEAGAIEFAKFVVNQADLAYVNVDDSVIKTLSGPSCEGCDVTIKGVADQKAAGERQVAPSLTILATNVLPSQNPDAYDVQVQVRSEKVDIVDTKGKTVNSTQAGKGVYRVATRWDGKQWTVADMGVE</sequence>
<dbReference type="Pfam" id="PF19843">
    <property type="entry name" value="DUF6318"/>
    <property type="match status" value="1"/>
</dbReference>
<gene>
    <name evidence="2" type="ORF">BCF74_1335</name>
</gene>
<protein>
    <recommendedName>
        <fullName evidence="1">DUF6318 domain-containing protein</fullName>
    </recommendedName>
</protein>
<accession>A0A2T0U3I7</accession>
<proteinExistence type="predicted"/>
<organism evidence="2 3">
    <name type="scientific">Knoellia remsis</name>
    <dbReference type="NCBI Taxonomy" id="407159"/>
    <lineage>
        <taxon>Bacteria</taxon>
        <taxon>Bacillati</taxon>
        <taxon>Actinomycetota</taxon>
        <taxon>Actinomycetes</taxon>
        <taxon>Micrococcales</taxon>
        <taxon>Intrasporangiaceae</taxon>
        <taxon>Knoellia</taxon>
    </lineage>
</organism>
<evidence type="ECO:0000313" key="3">
    <source>
        <dbReference type="Proteomes" id="UP000237822"/>
    </source>
</evidence>
<dbReference type="InterPro" id="IPR046281">
    <property type="entry name" value="DUF6318"/>
</dbReference>
<evidence type="ECO:0000313" key="2">
    <source>
        <dbReference type="EMBL" id="PRY52476.1"/>
    </source>
</evidence>
<name>A0A2T0U3I7_9MICO</name>
<dbReference type="RefSeq" id="WP_106298814.1">
    <property type="nucleotide sequence ID" value="NZ_PVTI01000033.1"/>
</dbReference>
<evidence type="ECO:0000259" key="1">
    <source>
        <dbReference type="Pfam" id="PF19843"/>
    </source>
</evidence>
<feature type="domain" description="DUF6318" evidence="1">
    <location>
        <begin position="3"/>
        <end position="133"/>
    </location>
</feature>